<evidence type="ECO:0000313" key="2">
    <source>
        <dbReference type="EMBL" id="VDL79536.1"/>
    </source>
</evidence>
<accession>A0A0N4YGK0</accession>
<dbReference type="InterPro" id="IPR006137">
    <property type="entry name" value="NADH_UbQ_OxRdtase-like_20kDa"/>
</dbReference>
<dbReference type="GO" id="GO:0005739">
    <property type="term" value="C:mitochondrion"/>
    <property type="evidence" value="ECO:0007669"/>
    <property type="project" value="GOC"/>
</dbReference>
<dbReference type="Gene3D" id="3.40.50.12280">
    <property type="match status" value="1"/>
</dbReference>
<dbReference type="GO" id="GO:0015990">
    <property type="term" value="P:electron transport coupled proton transport"/>
    <property type="evidence" value="ECO:0007669"/>
    <property type="project" value="TreeGrafter"/>
</dbReference>
<dbReference type="Pfam" id="PF01058">
    <property type="entry name" value="Oxidored_q6"/>
    <property type="match status" value="1"/>
</dbReference>
<dbReference type="Proteomes" id="UP000271162">
    <property type="component" value="Unassembled WGS sequence"/>
</dbReference>
<dbReference type="GO" id="GO:0009060">
    <property type="term" value="P:aerobic respiration"/>
    <property type="evidence" value="ECO:0007669"/>
    <property type="project" value="TreeGrafter"/>
</dbReference>
<dbReference type="PANTHER" id="PTHR11995">
    <property type="entry name" value="NADH DEHYDROGENASE"/>
    <property type="match status" value="1"/>
</dbReference>
<dbReference type="STRING" id="27835.A0A0N4YGK0"/>
<evidence type="ECO:0000259" key="1">
    <source>
        <dbReference type="Pfam" id="PF01058"/>
    </source>
</evidence>
<dbReference type="WBParaSite" id="NBR_0001594101-mRNA-1">
    <property type="protein sequence ID" value="NBR_0001594101-mRNA-1"/>
    <property type="gene ID" value="NBR_0001594101"/>
</dbReference>
<organism evidence="4">
    <name type="scientific">Nippostrongylus brasiliensis</name>
    <name type="common">Rat hookworm</name>
    <dbReference type="NCBI Taxonomy" id="27835"/>
    <lineage>
        <taxon>Eukaryota</taxon>
        <taxon>Metazoa</taxon>
        <taxon>Ecdysozoa</taxon>
        <taxon>Nematoda</taxon>
        <taxon>Chromadorea</taxon>
        <taxon>Rhabditida</taxon>
        <taxon>Rhabditina</taxon>
        <taxon>Rhabditomorpha</taxon>
        <taxon>Strongyloidea</taxon>
        <taxon>Heligmosomidae</taxon>
        <taxon>Nippostrongylus</taxon>
    </lineage>
</organism>
<sequence length="131" mass="14382">MLSVLRSLTSVPARQLAVRCVSTEPGAAPKGMATTGTPFLQTSSAGEYAMARLDDVMNMVQRTSLWPLTFGLACCALEMMHFAAPRYDMDRYGVVFRASPRQTDLIFVAGTVTNKMAPALRRVYDQMPEAK</sequence>
<gene>
    <name evidence="2" type="ORF">NBR_LOCUS15942</name>
</gene>
<dbReference type="SUPFAM" id="SSF56770">
    <property type="entry name" value="HydA/Nqo6-like"/>
    <property type="match status" value="1"/>
</dbReference>
<reference evidence="2 3" key="2">
    <citation type="submission" date="2018-11" db="EMBL/GenBank/DDBJ databases">
        <authorList>
            <consortium name="Pathogen Informatics"/>
        </authorList>
    </citation>
    <scope>NUCLEOTIDE SEQUENCE [LARGE SCALE GENOMIC DNA]</scope>
</reference>
<dbReference type="GO" id="GO:0008137">
    <property type="term" value="F:NADH dehydrogenase (ubiquinone) activity"/>
    <property type="evidence" value="ECO:0007669"/>
    <property type="project" value="TreeGrafter"/>
</dbReference>
<keyword evidence="3" id="KW-1185">Reference proteome</keyword>
<evidence type="ECO:0000313" key="4">
    <source>
        <dbReference type="WBParaSite" id="NBR_0001594101-mRNA-1"/>
    </source>
</evidence>
<reference evidence="4" key="1">
    <citation type="submission" date="2017-02" db="UniProtKB">
        <authorList>
            <consortium name="WormBaseParasite"/>
        </authorList>
    </citation>
    <scope>IDENTIFICATION</scope>
</reference>
<dbReference type="GO" id="GO:0045271">
    <property type="term" value="C:respiratory chain complex I"/>
    <property type="evidence" value="ECO:0007669"/>
    <property type="project" value="TreeGrafter"/>
</dbReference>
<dbReference type="GO" id="GO:0032981">
    <property type="term" value="P:mitochondrial respiratory chain complex I assembly"/>
    <property type="evidence" value="ECO:0007669"/>
    <property type="project" value="TreeGrafter"/>
</dbReference>
<dbReference type="OMA" id="PKGMATT"/>
<evidence type="ECO:0000313" key="3">
    <source>
        <dbReference type="Proteomes" id="UP000271162"/>
    </source>
</evidence>
<feature type="domain" description="NADH:ubiquinone oxidoreductase-like 20kDa subunit" evidence="1">
    <location>
        <begin position="74"/>
        <end position="131"/>
    </location>
</feature>
<name>A0A0N4YGK0_NIPBR</name>
<dbReference type="GO" id="GO:0051536">
    <property type="term" value="F:iron-sulfur cluster binding"/>
    <property type="evidence" value="ECO:0007669"/>
    <property type="project" value="InterPro"/>
</dbReference>
<proteinExistence type="predicted"/>
<dbReference type="PANTHER" id="PTHR11995:SF14">
    <property type="entry name" value="NADH DEHYDROGENASE [UBIQUINONE] IRON-SULFUR PROTEIN 7, MITOCHONDRIAL"/>
    <property type="match status" value="1"/>
</dbReference>
<dbReference type="AlphaFoldDB" id="A0A0N4YGK0"/>
<dbReference type="NCBIfam" id="NF005012">
    <property type="entry name" value="PRK06411.1"/>
    <property type="match status" value="1"/>
</dbReference>
<protein>
    <submittedName>
        <fullName evidence="4">Oxidored_q6 domain-containing protein</fullName>
    </submittedName>
</protein>
<dbReference type="EMBL" id="UYSL01021961">
    <property type="protein sequence ID" value="VDL79536.1"/>
    <property type="molecule type" value="Genomic_DNA"/>
</dbReference>